<dbReference type="EMBL" id="PJQM01003308">
    <property type="protein sequence ID" value="RCH89592.1"/>
    <property type="molecule type" value="Genomic_DNA"/>
</dbReference>
<name>A0A367JHZ9_RHIST</name>
<dbReference type="Proteomes" id="UP000253551">
    <property type="component" value="Unassembled WGS sequence"/>
</dbReference>
<evidence type="ECO:0000313" key="2">
    <source>
        <dbReference type="Proteomes" id="UP000253551"/>
    </source>
</evidence>
<reference evidence="1 2" key="1">
    <citation type="journal article" date="2018" name="G3 (Bethesda)">
        <title>Phylogenetic and Phylogenomic Definition of Rhizopus Species.</title>
        <authorList>
            <person name="Gryganskyi A.P."/>
            <person name="Golan J."/>
            <person name="Dolatabadi S."/>
            <person name="Mondo S."/>
            <person name="Robb S."/>
            <person name="Idnurm A."/>
            <person name="Muszewska A."/>
            <person name="Steczkiewicz K."/>
            <person name="Masonjones S."/>
            <person name="Liao H.L."/>
            <person name="Gajdeczka M.T."/>
            <person name="Anike F."/>
            <person name="Vuek A."/>
            <person name="Anishchenko I.M."/>
            <person name="Voigt K."/>
            <person name="de Hoog G.S."/>
            <person name="Smith M.E."/>
            <person name="Heitman J."/>
            <person name="Vilgalys R."/>
            <person name="Stajich J.E."/>
        </authorList>
    </citation>
    <scope>NUCLEOTIDE SEQUENCE [LARGE SCALE GENOMIC DNA]</scope>
    <source>
        <strain evidence="1 2">LSU 92-RS-03</strain>
    </source>
</reference>
<evidence type="ECO:0000313" key="1">
    <source>
        <dbReference type="EMBL" id="RCH89592.1"/>
    </source>
</evidence>
<accession>A0A367JHZ9</accession>
<comment type="caution">
    <text evidence="1">The sequence shown here is derived from an EMBL/GenBank/DDBJ whole genome shotgun (WGS) entry which is preliminary data.</text>
</comment>
<organism evidence="1 2">
    <name type="scientific">Rhizopus stolonifer</name>
    <name type="common">Rhizopus nigricans</name>
    <dbReference type="NCBI Taxonomy" id="4846"/>
    <lineage>
        <taxon>Eukaryota</taxon>
        <taxon>Fungi</taxon>
        <taxon>Fungi incertae sedis</taxon>
        <taxon>Mucoromycota</taxon>
        <taxon>Mucoromycotina</taxon>
        <taxon>Mucoromycetes</taxon>
        <taxon>Mucorales</taxon>
        <taxon>Mucorineae</taxon>
        <taxon>Rhizopodaceae</taxon>
        <taxon>Rhizopus</taxon>
    </lineage>
</organism>
<feature type="non-terminal residue" evidence="1">
    <location>
        <position position="137"/>
    </location>
</feature>
<protein>
    <submittedName>
        <fullName evidence="1">Uncharacterized protein</fullName>
    </submittedName>
</protein>
<sequence>MVNPSVQKEWQKFVKEKATQRGFFDTTGASRLYKETNLTTQNTKLKNLSFTLTKLEITQTILVCQKDSTCGVDDAFHQVQQSINNIIHLSGCFPTNNLTAPFLGSSVDHFKLVEEEIEVLKIPEIASKNVATTRSLN</sequence>
<keyword evidence="2" id="KW-1185">Reference proteome</keyword>
<gene>
    <name evidence="1" type="ORF">CU098_009705</name>
</gene>
<proteinExistence type="predicted"/>
<dbReference type="AlphaFoldDB" id="A0A367JHZ9"/>